<sequence length="268" mass="28516">MQKRIKNHLFLFTILFGVSLIYGQEDGPSADELAKKLQNPVASLISVPFQGNMDFGVGPDDGTRFTMNIQPVIPISISENWNLIGRAILPVISQSDVFGNSGNQTGLGDAVISGFFSPKEPTKGGIIWGAGPVMLVPTATDDLLGTKKFGLGPTGVILKQIGSNTIGALVNHIWSIAGNQDRADVNATFLQPFIAHNFSGGYALAFNTEFTQNWEADTSSGSFHLVGSKVISLGSQLAQVFVGPRIHYGNGNAADWGIRGGLTLLFPK</sequence>
<dbReference type="eggNOG" id="COG3637">
    <property type="taxonomic scope" value="Bacteria"/>
</dbReference>
<organism evidence="1 2">
    <name type="scientific">Zhouia amylolytica AD3</name>
    <dbReference type="NCBI Taxonomy" id="1286632"/>
    <lineage>
        <taxon>Bacteria</taxon>
        <taxon>Pseudomonadati</taxon>
        <taxon>Bacteroidota</taxon>
        <taxon>Flavobacteriia</taxon>
        <taxon>Flavobacteriales</taxon>
        <taxon>Flavobacteriaceae</taxon>
        <taxon>Zhouia</taxon>
    </lineage>
</organism>
<accession>W2UJK1</accession>
<dbReference type="EMBL" id="AYXY01000026">
    <property type="protein sequence ID" value="ETN94183.1"/>
    <property type="molecule type" value="Genomic_DNA"/>
</dbReference>
<dbReference type="PATRIC" id="fig|1286632.3.peg.2982"/>
<evidence type="ECO:0000313" key="1">
    <source>
        <dbReference type="EMBL" id="ETN94183.1"/>
    </source>
</evidence>
<gene>
    <name evidence="1" type="ORF">P278_29870</name>
</gene>
<dbReference type="Proteomes" id="UP000018850">
    <property type="component" value="Unassembled WGS sequence"/>
</dbReference>
<evidence type="ECO:0008006" key="3">
    <source>
        <dbReference type="Google" id="ProtNLM"/>
    </source>
</evidence>
<protein>
    <recommendedName>
        <fullName evidence="3">Transporter</fullName>
    </recommendedName>
</protein>
<name>W2UJK1_9FLAO</name>
<reference evidence="2" key="1">
    <citation type="submission" date="2013-11" db="EMBL/GenBank/DDBJ databases">
        <title>Draft genome sequence from a member of Zhouia, isolated tidal flat.</title>
        <authorList>
            <person name="Jin H."/>
            <person name="Jeon C.O."/>
        </authorList>
    </citation>
    <scope>NUCLEOTIDE SEQUENCE [LARGE SCALE GENOMIC DNA]</scope>
    <source>
        <strain evidence="2">AD3</strain>
    </source>
</reference>
<proteinExistence type="predicted"/>
<comment type="caution">
    <text evidence="1">The sequence shown here is derived from an EMBL/GenBank/DDBJ whole genome shotgun (WGS) entry which is preliminary data.</text>
</comment>
<keyword evidence="2" id="KW-1185">Reference proteome</keyword>
<evidence type="ECO:0000313" key="2">
    <source>
        <dbReference type="Proteomes" id="UP000018850"/>
    </source>
</evidence>
<dbReference type="RefSeq" id="WP_038268489.1">
    <property type="nucleotide sequence ID" value="NZ_AYXY01000026.1"/>
</dbReference>
<dbReference type="AlphaFoldDB" id="W2UJK1"/>
<dbReference type="STRING" id="376730.SAMN04487906_0331"/>
<reference evidence="1 2" key="2">
    <citation type="journal article" date="2016" name="Genome Announc.">
        <title>Draft Genome Sequence of Zhouia amylolytica AD3, Isolated from Tidal Flat Sediment.</title>
        <authorList>
            <person name="Jia B."/>
            <person name="Jin H.M."/>
            <person name="Lee H.J."/>
            <person name="Jeon C.O."/>
        </authorList>
    </citation>
    <scope>NUCLEOTIDE SEQUENCE [LARGE SCALE GENOMIC DNA]</scope>
    <source>
        <strain evidence="1 2">AD3</strain>
    </source>
</reference>